<dbReference type="AlphaFoldDB" id="A0A1J1HCM5"/>
<organism evidence="2 3">
    <name type="scientific">Plasmodium relictum</name>
    <dbReference type="NCBI Taxonomy" id="85471"/>
    <lineage>
        <taxon>Eukaryota</taxon>
        <taxon>Sar</taxon>
        <taxon>Alveolata</taxon>
        <taxon>Apicomplexa</taxon>
        <taxon>Aconoidasida</taxon>
        <taxon>Haemosporida</taxon>
        <taxon>Plasmodiidae</taxon>
        <taxon>Plasmodium</taxon>
        <taxon>Plasmodium (Haemamoeba)</taxon>
    </lineage>
</organism>
<evidence type="ECO:0000313" key="2">
    <source>
        <dbReference type="EMBL" id="CRH03155.1"/>
    </source>
</evidence>
<evidence type="ECO:0000256" key="1">
    <source>
        <dbReference type="SAM" id="MobiDB-lite"/>
    </source>
</evidence>
<gene>
    <name evidence="2" type="ORF">PRELSG_0218100</name>
</gene>
<protein>
    <submittedName>
        <fullName evidence="2">Uncharacterized protein</fullName>
    </submittedName>
</protein>
<evidence type="ECO:0000313" key="3">
    <source>
        <dbReference type="Proteomes" id="UP000220158"/>
    </source>
</evidence>
<dbReference type="EMBL" id="LN835297">
    <property type="protein sequence ID" value="CRH03155.1"/>
    <property type="molecule type" value="Genomic_DNA"/>
</dbReference>
<sequence length="784" mass="94509">MTRIEHNSNNTNKNLNTNEDLFNLFKNNSNLVNSKKKVEIKSLNDLIHIFICDENQIFNKYTPCEILEGNNKYEEKVNKKVKFSSEEKNKNEKQKLNKTINDENKKSSSLRKDNEINEVALKNKRKINFRNAEIDILKKSDDAYPICISDSYNEIFYLSRKNVSEDCFHLKKIQNICNEVKDDLKFYKVENHDKYKFRPRNIDSDLLKIKHGLYDTEYDNYDICDSKDSESNSLKNIRKKCKEVVQYLNFNCNLVDINEVVDILNIITNPDFDERIDKYKYLKLFIDKYHHVYPCEDITGIRKIRKYVKNNYTHKGDFYINENDISDMYLKTNLEKINRNEYFINNMLNLHIDNGKFWILLVHNIWIPLFIENMNSLQYSFYSYLLNYDNDVAVLDQFTCSRRNRKFYKFSHYIFTGILFSGIPSIYRLLMRLCTYKYCEVRINMILEKNYDNIYNEVVISSLNYHIDAIRNFFPFFKEYKNINMEQIVESFFNSSFFNIIISSLKKNNIEKVILHQKYLNFINSFFLMITEFLYGISSKKCLDKINDNQIKLLDCFDEIFYEDMNILIGRDILLFVADLLCLYKLNSIYIKKKYCNIILKMTNIIKNKYYTKDLLTNDNTWKQTYVIAVKIHYFINCALERKQTVNDNIMLQELTLINRFYFNNLKQENSIGEFYDLENINYGIYCWNSICNKYTNIHHYEYNKNNFEYCQGCYIATYCSEYCKLTHLLSSHHNVCVYFKNVPSFLKFNTYNVDFNFYEMKYLNIFQNIDVFDKENDKYQIIY</sequence>
<name>A0A1J1HCM5_PLARL</name>
<dbReference type="Proteomes" id="UP000220158">
    <property type="component" value="Chromosome 2"/>
</dbReference>
<dbReference type="RefSeq" id="XP_028535641.1">
    <property type="nucleotide sequence ID" value="XM_028679975.1"/>
</dbReference>
<feature type="region of interest" description="Disordered" evidence="1">
    <location>
        <begin position="84"/>
        <end position="111"/>
    </location>
</feature>
<accession>A0A1J1HCM5</accession>
<dbReference type="GeneID" id="39734600"/>
<proteinExistence type="predicted"/>
<dbReference type="OrthoDB" id="390933at2759"/>
<keyword evidence="3" id="KW-1185">Reference proteome</keyword>
<dbReference type="KEGG" id="prel:PRELSG_0218100"/>
<dbReference type="VEuPathDB" id="PlasmoDB:PRELSG_0218100"/>
<reference evidence="2 3" key="1">
    <citation type="submission" date="2015-04" db="EMBL/GenBank/DDBJ databases">
        <authorList>
            <consortium name="Pathogen Informatics"/>
        </authorList>
    </citation>
    <scope>NUCLEOTIDE SEQUENCE [LARGE SCALE GENOMIC DNA]</scope>
    <source>
        <strain evidence="2 3">SGS1</strain>
    </source>
</reference>